<gene>
    <name evidence="2" type="ORF">GYMLUDRAFT_241230</name>
</gene>
<evidence type="ECO:0000313" key="2">
    <source>
        <dbReference type="EMBL" id="KIK64008.1"/>
    </source>
</evidence>
<keyword evidence="1" id="KW-0472">Membrane</keyword>
<feature type="transmembrane region" description="Helical" evidence="1">
    <location>
        <begin position="162"/>
        <end position="183"/>
    </location>
</feature>
<dbReference type="Proteomes" id="UP000053593">
    <property type="component" value="Unassembled WGS sequence"/>
</dbReference>
<feature type="transmembrane region" description="Helical" evidence="1">
    <location>
        <begin position="52"/>
        <end position="79"/>
    </location>
</feature>
<dbReference type="OrthoDB" id="2959680at2759"/>
<dbReference type="AlphaFoldDB" id="A0A0D0D403"/>
<organism evidence="2 3">
    <name type="scientific">Collybiopsis luxurians FD-317 M1</name>
    <dbReference type="NCBI Taxonomy" id="944289"/>
    <lineage>
        <taxon>Eukaryota</taxon>
        <taxon>Fungi</taxon>
        <taxon>Dikarya</taxon>
        <taxon>Basidiomycota</taxon>
        <taxon>Agaricomycotina</taxon>
        <taxon>Agaricomycetes</taxon>
        <taxon>Agaricomycetidae</taxon>
        <taxon>Agaricales</taxon>
        <taxon>Marasmiineae</taxon>
        <taxon>Omphalotaceae</taxon>
        <taxon>Collybiopsis</taxon>
        <taxon>Collybiopsis luxurians</taxon>
    </lineage>
</organism>
<evidence type="ECO:0000256" key="1">
    <source>
        <dbReference type="SAM" id="Phobius"/>
    </source>
</evidence>
<keyword evidence="3" id="KW-1185">Reference proteome</keyword>
<evidence type="ECO:0000313" key="3">
    <source>
        <dbReference type="Proteomes" id="UP000053593"/>
    </source>
</evidence>
<keyword evidence="1" id="KW-0812">Transmembrane</keyword>
<reference evidence="2 3" key="1">
    <citation type="submission" date="2014-04" db="EMBL/GenBank/DDBJ databases">
        <title>Evolutionary Origins and Diversification of the Mycorrhizal Mutualists.</title>
        <authorList>
            <consortium name="DOE Joint Genome Institute"/>
            <consortium name="Mycorrhizal Genomics Consortium"/>
            <person name="Kohler A."/>
            <person name="Kuo A."/>
            <person name="Nagy L.G."/>
            <person name="Floudas D."/>
            <person name="Copeland A."/>
            <person name="Barry K.W."/>
            <person name="Cichocki N."/>
            <person name="Veneault-Fourrey C."/>
            <person name="LaButti K."/>
            <person name="Lindquist E.A."/>
            <person name="Lipzen A."/>
            <person name="Lundell T."/>
            <person name="Morin E."/>
            <person name="Murat C."/>
            <person name="Riley R."/>
            <person name="Ohm R."/>
            <person name="Sun H."/>
            <person name="Tunlid A."/>
            <person name="Henrissat B."/>
            <person name="Grigoriev I.V."/>
            <person name="Hibbett D.S."/>
            <person name="Martin F."/>
        </authorList>
    </citation>
    <scope>NUCLEOTIDE SEQUENCE [LARGE SCALE GENOMIC DNA]</scope>
    <source>
        <strain evidence="2 3">FD-317 M1</strain>
    </source>
</reference>
<feature type="transmembrane region" description="Helical" evidence="1">
    <location>
        <begin position="12"/>
        <end position="32"/>
    </location>
</feature>
<sequence length="263" mass="29879">MIISLIRYGVALYGLLLEAFYPFDTLPFAITISDGVKESLKSQARAVISWSAIVSLSFILLFFYLLALFTSLRCALGLFMRLRPDLKEIAKKRVAERKAKREAENKKKPSKLAVLGRILSNLFFSIAMIINDAVFNRAEDAASYQDGVYQRFQLLRDQTRPILRVQIVLLTFIFVFAAIFTLVRAMVRQRRQQRAAARASADEESRLAPGEMVEVEAQQIPTRVLDEKLIDLSDSMDVVYEKMESYAAPSDATKQNEEPLIKL</sequence>
<feature type="transmembrane region" description="Helical" evidence="1">
    <location>
        <begin position="112"/>
        <end position="130"/>
    </location>
</feature>
<name>A0A0D0D403_9AGAR</name>
<protein>
    <submittedName>
        <fullName evidence="2">Uncharacterized protein</fullName>
    </submittedName>
</protein>
<proteinExistence type="predicted"/>
<keyword evidence="1" id="KW-1133">Transmembrane helix</keyword>
<dbReference type="HOGENOM" id="CLU_087994_0_0_1"/>
<accession>A0A0D0D403</accession>
<dbReference type="EMBL" id="KN834762">
    <property type="protein sequence ID" value="KIK64008.1"/>
    <property type="molecule type" value="Genomic_DNA"/>
</dbReference>